<feature type="region of interest" description="Disordered" evidence="1">
    <location>
        <begin position="149"/>
        <end position="189"/>
    </location>
</feature>
<dbReference type="AlphaFoldDB" id="A0A3D9SGU9"/>
<protein>
    <submittedName>
        <fullName evidence="3">Hemerythrin HHE cation binding domain-containing protein</fullName>
    </submittedName>
</protein>
<feature type="compositionally biased region" description="Pro residues" evidence="1">
    <location>
        <begin position="155"/>
        <end position="164"/>
    </location>
</feature>
<feature type="domain" description="Hemerythrin-like" evidence="2">
    <location>
        <begin position="11"/>
        <end position="129"/>
    </location>
</feature>
<dbReference type="Proteomes" id="UP000256661">
    <property type="component" value="Unassembled WGS sequence"/>
</dbReference>
<keyword evidence="4" id="KW-1185">Reference proteome</keyword>
<evidence type="ECO:0000256" key="1">
    <source>
        <dbReference type="SAM" id="MobiDB-lite"/>
    </source>
</evidence>
<reference evidence="3 4" key="1">
    <citation type="submission" date="2018-08" db="EMBL/GenBank/DDBJ databases">
        <title>Sequencing the genomes of 1000 actinobacteria strains.</title>
        <authorList>
            <person name="Klenk H.-P."/>
        </authorList>
    </citation>
    <scope>NUCLEOTIDE SEQUENCE [LARGE SCALE GENOMIC DNA]</scope>
    <source>
        <strain evidence="3 4">DSM 43927</strain>
    </source>
</reference>
<accession>A0A3D9SGU9</accession>
<dbReference type="PANTHER" id="PTHR35585:SF1">
    <property type="entry name" value="HHE DOMAIN PROTEIN (AFU_ORTHOLOGUE AFUA_4G00730)"/>
    <property type="match status" value="1"/>
</dbReference>
<dbReference type="RefSeq" id="WP_116020980.1">
    <property type="nucleotide sequence ID" value="NZ_QTTT01000001.1"/>
</dbReference>
<dbReference type="InterPro" id="IPR012312">
    <property type="entry name" value="Hemerythrin-like"/>
</dbReference>
<feature type="compositionally biased region" description="Basic and acidic residues" evidence="1">
    <location>
        <begin position="178"/>
        <end position="189"/>
    </location>
</feature>
<evidence type="ECO:0000259" key="2">
    <source>
        <dbReference type="Pfam" id="PF01814"/>
    </source>
</evidence>
<dbReference type="OrthoDB" id="9793637at2"/>
<evidence type="ECO:0000313" key="3">
    <source>
        <dbReference type="EMBL" id="REE95129.1"/>
    </source>
</evidence>
<proteinExistence type="predicted"/>
<organism evidence="3 4">
    <name type="scientific">Thermomonospora umbrina</name>
    <dbReference type="NCBI Taxonomy" id="111806"/>
    <lineage>
        <taxon>Bacteria</taxon>
        <taxon>Bacillati</taxon>
        <taxon>Actinomycetota</taxon>
        <taxon>Actinomycetes</taxon>
        <taxon>Streptosporangiales</taxon>
        <taxon>Thermomonosporaceae</taxon>
        <taxon>Thermomonospora</taxon>
    </lineage>
</organism>
<dbReference type="PANTHER" id="PTHR35585">
    <property type="entry name" value="HHE DOMAIN PROTEIN (AFU_ORTHOLOGUE AFUA_4G00730)"/>
    <property type="match status" value="1"/>
</dbReference>
<dbReference type="Gene3D" id="1.20.120.520">
    <property type="entry name" value="nmb1532 protein domain like"/>
    <property type="match status" value="1"/>
</dbReference>
<gene>
    <name evidence="3" type="ORF">DFJ69_0510</name>
</gene>
<dbReference type="Pfam" id="PF01814">
    <property type="entry name" value="Hemerythrin"/>
    <property type="match status" value="1"/>
</dbReference>
<name>A0A3D9SGU9_9ACTN</name>
<dbReference type="EMBL" id="QTTT01000001">
    <property type="protein sequence ID" value="REE95129.1"/>
    <property type="molecule type" value="Genomic_DNA"/>
</dbReference>
<sequence>MTAQGGHPDVIGVLTHDHREIEAMLDRWDTIPADRTALRRELVDKLIIEVVRHGVAEEEYLYPAVRRWVPGGDRIADKAIADQAAAERTMKELERIEAGDPHFGEVFARLAREVREHVADGEGVILPRLAAVCDEATLTDLGGRIERAERMAPTRPHPSAPDTPPLNRLSAPATGLVDRARDVVTRRGR</sequence>
<comment type="caution">
    <text evidence="3">The sequence shown here is derived from an EMBL/GenBank/DDBJ whole genome shotgun (WGS) entry which is preliminary data.</text>
</comment>
<evidence type="ECO:0000313" key="4">
    <source>
        <dbReference type="Proteomes" id="UP000256661"/>
    </source>
</evidence>